<organism evidence="2 3">
    <name type="scientific">Alysiella crassa</name>
    <dbReference type="NCBI Taxonomy" id="153491"/>
    <lineage>
        <taxon>Bacteria</taxon>
        <taxon>Pseudomonadati</taxon>
        <taxon>Pseudomonadota</taxon>
        <taxon>Betaproteobacteria</taxon>
        <taxon>Neisseriales</taxon>
        <taxon>Neisseriaceae</taxon>
        <taxon>Alysiella</taxon>
    </lineage>
</organism>
<feature type="transmembrane region" description="Helical" evidence="1">
    <location>
        <begin position="29"/>
        <end position="47"/>
    </location>
</feature>
<dbReference type="RefSeq" id="WP_034294170.1">
    <property type="nucleotide sequence ID" value="NZ_CP091519.2"/>
</dbReference>
<reference evidence="2 3" key="1">
    <citation type="submission" date="2018-06" db="EMBL/GenBank/DDBJ databases">
        <authorList>
            <consortium name="Pathogen Informatics"/>
            <person name="Doyle S."/>
        </authorList>
    </citation>
    <scope>NUCLEOTIDE SEQUENCE [LARGE SCALE GENOMIC DNA]</scope>
    <source>
        <strain evidence="2 3">NCTC10283</strain>
    </source>
</reference>
<name>A0A376BM86_9NEIS</name>
<dbReference type="EMBL" id="UFSO01000002">
    <property type="protein sequence ID" value="SSY70790.1"/>
    <property type="molecule type" value="Genomic_DNA"/>
</dbReference>
<sequence>MWHIVLIGYVFTTMMFSLAQPSIARALIYLVFWTILPTVFVVWVAVVRRRNKLAKLAEQREFAEKQNLPNPNNEQI</sequence>
<keyword evidence="1" id="KW-0472">Membrane</keyword>
<gene>
    <name evidence="2" type="ORF">NCTC10283_00904</name>
</gene>
<keyword evidence="1" id="KW-1133">Transmembrane helix</keyword>
<keyword evidence="1" id="KW-0812">Transmembrane</keyword>
<protein>
    <submittedName>
        <fullName evidence="2">Uncharacterized protein</fullName>
    </submittedName>
</protein>
<dbReference type="OrthoDB" id="8605980at2"/>
<proteinExistence type="predicted"/>
<evidence type="ECO:0000313" key="3">
    <source>
        <dbReference type="Proteomes" id="UP000254209"/>
    </source>
</evidence>
<dbReference type="Proteomes" id="UP000254209">
    <property type="component" value="Unassembled WGS sequence"/>
</dbReference>
<evidence type="ECO:0000256" key="1">
    <source>
        <dbReference type="SAM" id="Phobius"/>
    </source>
</evidence>
<accession>A0A376BM86</accession>
<dbReference type="AlphaFoldDB" id="A0A376BM86"/>
<evidence type="ECO:0000313" key="2">
    <source>
        <dbReference type="EMBL" id="SSY70790.1"/>
    </source>
</evidence>
<keyword evidence="3" id="KW-1185">Reference proteome</keyword>